<keyword evidence="2" id="KW-1185">Reference proteome</keyword>
<reference evidence="1 2" key="1">
    <citation type="submission" date="2021-06" db="EMBL/GenBank/DDBJ databases">
        <title>Caerostris extrusa draft genome.</title>
        <authorList>
            <person name="Kono N."/>
            <person name="Arakawa K."/>
        </authorList>
    </citation>
    <scope>NUCLEOTIDE SEQUENCE [LARGE SCALE GENOMIC DNA]</scope>
</reference>
<dbReference type="Proteomes" id="UP001054945">
    <property type="component" value="Unassembled WGS sequence"/>
</dbReference>
<sequence>MDPPGPSSWDLIATFRILSGTTLAGRISGGSIGLINFYNKLVFIDCQLEAHGLDMARKKGFNHLPASSSLSKNCGIENSFHTQLSPIPIRTWA</sequence>
<proteinExistence type="predicted"/>
<comment type="caution">
    <text evidence="1">The sequence shown here is derived from an EMBL/GenBank/DDBJ whole genome shotgun (WGS) entry which is preliminary data.</text>
</comment>
<gene>
    <name evidence="1" type="ORF">CEXT_154491</name>
</gene>
<dbReference type="AlphaFoldDB" id="A0AAV4Y5Y0"/>
<accession>A0AAV4Y5Y0</accession>
<name>A0AAV4Y5Y0_CAEEX</name>
<organism evidence="1 2">
    <name type="scientific">Caerostris extrusa</name>
    <name type="common">Bark spider</name>
    <name type="synonym">Caerostris bankana</name>
    <dbReference type="NCBI Taxonomy" id="172846"/>
    <lineage>
        <taxon>Eukaryota</taxon>
        <taxon>Metazoa</taxon>
        <taxon>Ecdysozoa</taxon>
        <taxon>Arthropoda</taxon>
        <taxon>Chelicerata</taxon>
        <taxon>Arachnida</taxon>
        <taxon>Araneae</taxon>
        <taxon>Araneomorphae</taxon>
        <taxon>Entelegynae</taxon>
        <taxon>Araneoidea</taxon>
        <taxon>Araneidae</taxon>
        <taxon>Caerostris</taxon>
    </lineage>
</organism>
<evidence type="ECO:0000313" key="1">
    <source>
        <dbReference type="EMBL" id="GIZ02284.1"/>
    </source>
</evidence>
<evidence type="ECO:0000313" key="2">
    <source>
        <dbReference type="Proteomes" id="UP001054945"/>
    </source>
</evidence>
<dbReference type="EMBL" id="BPLR01018790">
    <property type="protein sequence ID" value="GIZ02284.1"/>
    <property type="molecule type" value="Genomic_DNA"/>
</dbReference>
<protein>
    <submittedName>
        <fullName evidence="1">Uncharacterized protein</fullName>
    </submittedName>
</protein>